<evidence type="ECO:0000256" key="1">
    <source>
        <dbReference type="ARBA" id="ARBA00009787"/>
    </source>
</evidence>
<dbReference type="AlphaFoldDB" id="C4FJA7"/>
<feature type="domain" description="Transposase (putative) YhgA-like" evidence="2">
    <location>
        <begin position="8"/>
        <end position="193"/>
    </location>
</feature>
<evidence type="ECO:0000313" key="3">
    <source>
        <dbReference type="EMBL" id="EEP60843.1"/>
    </source>
</evidence>
<evidence type="ECO:0000259" key="2">
    <source>
        <dbReference type="Pfam" id="PF04754"/>
    </source>
</evidence>
<dbReference type="Pfam" id="PF04754">
    <property type="entry name" value="Transposase_31"/>
    <property type="match status" value="1"/>
</dbReference>
<comment type="caution">
    <text evidence="3">The sequence shown here is derived from an EMBL/GenBank/DDBJ whole genome shotgun (WGS) entry which is preliminary data.</text>
</comment>
<name>C4FJA7_9AQUI</name>
<dbReference type="RefSeq" id="WP_007546379.1">
    <property type="nucleotide sequence ID" value="NZ_ABZS01000048.1"/>
</dbReference>
<protein>
    <recommendedName>
        <fullName evidence="2">Transposase (putative) YhgA-like domain-containing protein</fullName>
    </recommendedName>
</protein>
<reference evidence="3 4" key="1">
    <citation type="submission" date="2009-04" db="EMBL/GenBank/DDBJ databases">
        <authorList>
            <person name="Reysenbach A.-L."/>
            <person name="Heidelberg J.F."/>
            <person name="Nelson W.C."/>
        </authorList>
    </citation>
    <scope>NUCLEOTIDE SEQUENCE [LARGE SCALE GENOMIC DNA]</scope>
    <source>
        <strain evidence="3 4">SS-5</strain>
    </source>
</reference>
<dbReference type="OrthoDB" id="12803at2"/>
<dbReference type="InterPro" id="IPR010106">
    <property type="entry name" value="RpnA"/>
</dbReference>
<evidence type="ECO:0000313" key="4">
    <source>
        <dbReference type="Proteomes" id="UP000005540"/>
    </source>
</evidence>
<keyword evidence="4" id="KW-1185">Reference proteome</keyword>
<dbReference type="NCBIfam" id="TIGR01784">
    <property type="entry name" value="T_den_put_tspse"/>
    <property type="match status" value="1"/>
</dbReference>
<gene>
    <name evidence="3" type="ORF">SULYE_0649</name>
</gene>
<dbReference type="Proteomes" id="UP000005540">
    <property type="component" value="Unassembled WGS sequence"/>
</dbReference>
<organism evidence="3 4">
    <name type="scientific">Sulfurihydrogenibium yellowstonense SS-5</name>
    <dbReference type="NCBI Taxonomy" id="432331"/>
    <lineage>
        <taxon>Bacteria</taxon>
        <taxon>Pseudomonadati</taxon>
        <taxon>Aquificota</taxon>
        <taxon>Aquificia</taxon>
        <taxon>Aquificales</taxon>
        <taxon>Hydrogenothermaceae</taxon>
        <taxon>Sulfurihydrogenibium</taxon>
    </lineage>
</organism>
<sequence length="316" mass="37530">MENKESIQPHDWFFKQVFSNSKNVQDFLSIFLPDLSQKIQLSSLELVPSEKFSNNQKKHFLDLLYKCKLNDKEAYIRLIFEHKSYVDKKLPLQLMQYNAVIWEEALKEKDYYPPIINIVFYHGQTKWNFPTTIPDIEDEELDKYIQKLNYILIDLNKIEDENLKRYLKKNVDLIMEILIMKHIHDRLERIKTLLKDVIVECSEDCFVIILNYLVLVKKDYEKVKEVFKEITGGEEKMMLFTEKLKMEARMEGKIEGKIESLRENIIDLIDVKFGVVDKSIVEKVNQIDNIETLKQILRLVGKSQSLDEVKEKLSSL</sequence>
<proteinExistence type="inferred from homology"/>
<dbReference type="PANTHER" id="PTHR34611:SF2">
    <property type="entry name" value="INACTIVE RECOMBINATION-PROMOTING NUCLEASE-LIKE PROTEIN RPNE-RELATED"/>
    <property type="match status" value="1"/>
</dbReference>
<dbReference type="InterPro" id="IPR006842">
    <property type="entry name" value="Transposase_31"/>
</dbReference>
<dbReference type="GO" id="GO:1990238">
    <property type="term" value="F:double-stranded DNA endonuclease activity"/>
    <property type="evidence" value="ECO:0007669"/>
    <property type="project" value="TreeGrafter"/>
</dbReference>
<accession>C4FJA7</accession>
<comment type="similarity">
    <text evidence="1">Belongs to the Rpn/YhgA-like nuclease family.</text>
</comment>
<dbReference type="EMBL" id="ABZS01000048">
    <property type="protein sequence ID" value="EEP60843.1"/>
    <property type="molecule type" value="Genomic_DNA"/>
</dbReference>
<dbReference type="PANTHER" id="PTHR34611">
    <property type="match status" value="1"/>
</dbReference>
<dbReference type="GO" id="GO:0006310">
    <property type="term" value="P:DNA recombination"/>
    <property type="evidence" value="ECO:0007669"/>
    <property type="project" value="TreeGrafter"/>
</dbReference>
<dbReference type="InterPro" id="IPR051699">
    <property type="entry name" value="Rpn/YhgA-like_nuclease"/>
</dbReference>